<evidence type="ECO:0000256" key="1">
    <source>
        <dbReference type="SAM" id="MobiDB-lite"/>
    </source>
</evidence>
<dbReference type="RefSeq" id="XP_029720215.2">
    <property type="nucleotide sequence ID" value="XM_029864355.2"/>
</dbReference>
<sequence>MDQETEKEYESEEYLDEEEGNGSDPLMVIGDNLEADAGISDQLQPMGDDAREDGFSDDSSEDAADKSGGEEFVFSFNGIFCRRLYRSQQRPKETGRALVNGNSVEEILESLWIQAKHLMDRQVIFENDVSSWAEKVEPSIEDIGEFVNLQDEVKRKIYSTSALTPRLLRNWRNKYLKVFVYAFSTSVETAGQYQQISKKLLAPQNPDRAGAHSTRDDSALADELRLNHSHLEGHHSSWLLWANTINCSPAHKQQALKQAESPPIELSKYFRWAAVSEAARLQSIHRGMVVAKTSNTAWCRELDDLKNKVALGISMFQDVHQKLEAMTIRGSTESELFSAMESATRPEETSLSHSLAEKVMDCSDVDHA</sequence>
<organism evidence="2 3">
    <name type="scientific">Aedes albopictus</name>
    <name type="common">Asian tiger mosquito</name>
    <name type="synonym">Stegomyia albopicta</name>
    <dbReference type="NCBI Taxonomy" id="7160"/>
    <lineage>
        <taxon>Eukaryota</taxon>
        <taxon>Metazoa</taxon>
        <taxon>Ecdysozoa</taxon>
        <taxon>Arthropoda</taxon>
        <taxon>Hexapoda</taxon>
        <taxon>Insecta</taxon>
        <taxon>Pterygota</taxon>
        <taxon>Neoptera</taxon>
        <taxon>Endopterygota</taxon>
        <taxon>Diptera</taxon>
        <taxon>Nematocera</taxon>
        <taxon>Culicoidea</taxon>
        <taxon>Culicidae</taxon>
        <taxon>Culicinae</taxon>
        <taxon>Aedini</taxon>
        <taxon>Aedes</taxon>
        <taxon>Stegomyia</taxon>
    </lineage>
</organism>
<dbReference type="EnsemblMetazoa" id="AALFPA23_004045.R4799">
    <property type="protein sequence ID" value="AALFPA23_004045.P4799"/>
    <property type="gene ID" value="AALFPA23_004045"/>
</dbReference>
<reference evidence="3" key="1">
    <citation type="journal article" date="2015" name="Proc. Natl. Acad. Sci. U.S.A.">
        <title>Genome sequence of the Asian Tiger mosquito, Aedes albopictus, reveals insights into its biology, genetics, and evolution.</title>
        <authorList>
            <person name="Chen X.G."/>
            <person name="Jiang X."/>
            <person name="Gu J."/>
            <person name="Xu M."/>
            <person name="Wu Y."/>
            <person name="Deng Y."/>
            <person name="Zhang C."/>
            <person name="Bonizzoni M."/>
            <person name="Dermauw W."/>
            <person name="Vontas J."/>
            <person name="Armbruster P."/>
            <person name="Huang X."/>
            <person name="Yang Y."/>
            <person name="Zhang H."/>
            <person name="He W."/>
            <person name="Peng H."/>
            <person name="Liu Y."/>
            <person name="Wu K."/>
            <person name="Chen J."/>
            <person name="Lirakis M."/>
            <person name="Topalis P."/>
            <person name="Van Leeuwen T."/>
            <person name="Hall A.B."/>
            <person name="Jiang X."/>
            <person name="Thorpe C."/>
            <person name="Mueller R.L."/>
            <person name="Sun C."/>
            <person name="Waterhouse R.M."/>
            <person name="Yan G."/>
            <person name="Tu Z.J."/>
            <person name="Fang X."/>
            <person name="James A.A."/>
        </authorList>
    </citation>
    <scope>NUCLEOTIDE SEQUENCE [LARGE SCALE GENOMIC DNA]</scope>
    <source>
        <strain evidence="3">Foshan</strain>
    </source>
</reference>
<dbReference type="Proteomes" id="UP000069940">
    <property type="component" value="Unassembled WGS sequence"/>
</dbReference>
<accession>A0ABM1XYM1</accession>
<feature type="compositionally biased region" description="Acidic residues" evidence="1">
    <location>
        <begin position="9"/>
        <end position="21"/>
    </location>
</feature>
<dbReference type="GeneID" id="109406591"/>
<name>A0ABM1XYM1_AEDAL</name>
<feature type="region of interest" description="Disordered" evidence="1">
    <location>
        <begin position="1"/>
        <end position="67"/>
    </location>
</feature>
<keyword evidence="3" id="KW-1185">Reference proteome</keyword>
<reference evidence="2" key="2">
    <citation type="submission" date="2025-05" db="UniProtKB">
        <authorList>
            <consortium name="EnsemblMetazoa"/>
        </authorList>
    </citation>
    <scope>IDENTIFICATION</scope>
    <source>
        <strain evidence="2">Foshan</strain>
    </source>
</reference>
<proteinExistence type="predicted"/>
<protein>
    <submittedName>
        <fullName evidence="2">Uncharacterized protein</fullName>
    </submittedName>
</protein>
<evidence type="ECO:0000313" key="3">
    <source>
        <dbReference type="Proteomes" id="UP000069940"/>
    </source>
</evidence>
<evidence type="ECO:0000313" key="2">
    <source>
        <dbReference type="EnsemblMetazoa" id="AALFPA23_004045.P4799"/>
    </source>
</evidence>